<feature type="transmembrane region" description="Helical" evidence="1">
    <location>
        <begin position="12"/>
        <end position="31"/>
    </location>
</feature>
<proteinExistence type="predicted"/>
<gene>
    <name evidence="2" type="ORF">GO495_25200</name>
</gene>
<dbReference type="OrthoDB" id="5189031at2"/>
<keyword evidence="1" id="KW-0472">Membrane</keyword>
<evidence type="ECO:0008006" key="4">
    <source>
        <dbReference type="Google" id="ProtNLM"/>
    </source>
</evidence>
<name>A0A6N8JFF2_9BACT</name>
<keyword evidence="1" id="KW-0812">Transmembrane</keyword>
<accession>A0A6N8JFF2</accession>
<dbReference type="AlphaFoldDB" id="A0A6N8JFF2"/>
<evidence type="ECO:0000313" key="2">
    <source>
        <dbReference type="EMBL" id="MVT43917.1"/>
    </source>
</evidence>
<keyword evidence="1" id="KW-1133">Transmembrane helix</keyword>
<feature type="transmembrane region" description="Helical" evidence="1">
    <location>
        <begin position="51"/>
        <end position="78"/>
    </location>
</feature>
<sequence>MTASHKTPYYKNTAVFNTIGYIMVIAVNAMASLNMLNGKSPANISEKYSNLFTPAGITFSIWGIIYLSLFGFIIYQLWLAFSGKHQPELEVFMERLRAWWLFTCLANTCWLFTWHYELLPLSMLIMISLLVSLFAINMNFNIAVQKVSWPERLFIHIPFSLYLGWICVATVANIAALSVYLGGTGTGITWTIFLILICTVAVSLLVIKRKNITIGIVALWAFYGIILKRQEAAGPAAFPVTMACIAAMAVIVLAALIQLMKKR</sequence>
<feature type="transmembrane region" description="Helical" evidence="1">
    <location>
        <begin position="161"/>
        <end position="181"/>
    </location>
</feature>
<dbReference type="Gene3D" id="1.20.1260.100">
    <property type="entry name" value="TspO/MBR protein"/>
    <property type="match status" value="1"/>
</dbReference>
<evidence type="ECO:0000256" key="1">
    <source>
        <dbReference type="SAM" id="Phobius"/>
    </source>
</evidence>
<keyword evidence="3" id="KW-1185">Reference proteome</keyword>
<feature type="transmembrane region" description="Helical" evidence="1">
    <location>
        <begin position="236"/>
        <end position="257"/>
    </location>
</feature>
<feature type="transmembrane region" description="Helical" evidence="1">
    <location>
        <begin position="212"/>
        <end position="230"/>
    </location>
</feature>
<dbReference type="InterPro" id="IPR038330">
    <property type="entry name" value="TspO/MBR-related_sf"/>
</dbReference>
<reference evidence="2 3" key="1">
    <citation type="submission" date="2019-12" db="EMBL/GenBank/DDBJ databases">
        <title>The draft genomic sequence of strain Chitinophaga oryziterrae JCM 16595.</title>
        <authorList>
            <person name="Zhang X."/>
        </authorList>
    </citation>
    <scope>NUCLEOTIDE SEQUENCE [LARGE SCALE GENOMIC DNA]</scope>
    <source>
        <strain evidence="2 3">JCM 16595</strain>
    </source>
</reference>
<comment type="caution">
    <text evidence="2">The sequence shown here is derived from an EMBL/GenBank/DDBJ whole genome shotgun (WGS) entry which is preliminary data.</text>
</comment>
<protein>
    <recommendedName>
        <fullName evidence="4">Tryptophan-rich sensory protein</fullName>
    </recommendedName>
</protein>
<feature type="transmembrane region" description="Helical" evidence="1">
    <location>
        <begin position="187"/>
        <end position="207"/>
    </location>
</feature>
<organism evidence="2 3">
    <name type="scientific">Chitinophaga oryziterrae</name>
    <dbReference type="NCBI Taxonomy" id="1031224"/>
    <lineage>
        <taxon>Bacteria</taxon>
        <taxon>Pseudomonadati</taxon>
        <taxon>Bacteroidota</taxon>
        <taxon>Chitinophagia</taxon>
        <taxon>Chitinophagales</taxon>
        <taxon>Chitinophagaceae</taxon>
        <taxon>Chitinophaga</taxon>
    </lineage>
</organism>
<dbReference type="Proteomes" id="UP000468388">
    <property type="component" value="Unassembled WGS sequence"/>
</dbReference>
<dbReference type="RefSeq" id="WP_157302726.1">
    <property type="nucleotide sequence ID" value="NZ_BAAAZB010000001.1"/>
</dbReference>
<dbReference type="EMBL" id="WRXO01000009">
    <property type="protein sequence ID" value="MVT43917.1"/>
    <property type="molecule type" value="Genomic_DNA"/>
</dbReference>
<feature type="transmembrane region" description="Helical" evidence="1">
    <location>
        <begin position="122"/>
        <end position="140"/>
    </location>
</feature>
<dbReference type="PANTHER" id="PTHR33802">
    <property type="entry name" value="SI:CH211-161H7.5-RELATED"/>
    <property type="match status" value="1"/>
</dbReference>
<feature type="transmembrane region" description="Helical" evidence="1">
    <location>
        <begin position="98"/>
        <end position="116"/>
    </location>
</feature>
<dbReference type="PANTHER" id="PTHR33802:SF1">
    <property type="entry name" value="XK-RELATED PROTEIN"/>
    <property type="match status" value="1"/>
</dbReference>
<evidence type="ECO:0000313" key="3">
    <source>
        <dbReference type="Proteomes" id="UP000468388"/>
    </source>
</evidence>